<organism evidence="1 2">
    <name type="scientific">Paenibacillus mucilaginosus (strain KNP414)</name>
    <dbReference type="NCBI Taxonomy" id="1036673"/>
    <lineage>
        <taxon>Bacteria</taxon>
        <taxon>Bacillati</taxon>
        <taxon>Bacillota</taxon>
        <taxon>Bacilli</taxon>
        <taxon>Bacillales</taxon>
        <taxon>Paenibacillaceae</taxon>
        <taxon>Paenibacillus</taxon>
    </lineage>
</organism>
<evidence type="ECO:0000313" key="2">
    <source>
        <dbReference type="Proteomes" id="UP000006620"/>
    </source>
</evidence>
<gene>
    <name evidence="1" type="ordered locus">KNP414_01242</name>
</gene>
<dbReference type="Proteomes" id="UP000006620">
    <property type="component" value="Chromosome"/>
</dbReference>
<reference evidence="1 2" key="2">
    <citation type="journal article" date="2013" name="Genome Announc.">
        <title>Genome Sequence of Growth-Improving Paenibacillus mucilaginosus Strain KNP414.</title>
        <authorList>
            <person name="Lu J.J."/>
            <person name="Wang J.F."/>
            <person name="Hu X.F."/>
        </authorList>
    </citation>
    <scope>NUCLEOTIDE SEQUENCE [LARGE SCALE GENOMIC DNA]</scope>
    <source>
        <strain evidence="1 2">KNP414</strain>
    </source>
</reference>
<name>F8FHA5_PAEMK</name>
<dbReference type="PATRIC" id="fig|1036673.3.peg.1076"/>
<dbReference type="AlphaFoldDB" id="F8FHA5"/>
<dbReference type="EMBL" id="CP002869">
    <property type="protein sequence ID" value="AEI39807.1"/>
    <property type="molecule type" value="Genomic_DNA"/>
</dbReference>
<protein>
    <submittedName>
        <fullName evidence="1">Uncharacterized protein</fullName>
    </submittedName>
</protein>
<accession>F8FHA5</accession>
<dbReference type="KEGG" id="pms:KNP414_01242"/>
<evidence type="ECO:0000313" key="1">
    <source>
        <dbReference type="EMBL" id="AEI39807.1"/>
    </source>
</evidence>
<proteinExistence type="predicted"/>
<dbReference type="HOGENOM" id="CLU_2667628_0_0_9"/>
<sequence length="70" mass="8134">MIPYSRVMIIVNYEEEDGEMQLQGLFVEYQIFMEGRAGVAFIRVESEDGKDMTWINFETVKSIRRIGPGI</sequence>
<reference evidence="2" key="1">
    <citation type="submission" date="2011-06" db="EMBL/GenBank/DDBJ databases">
        <title>Complete genome sequence of Paenibacillus mucilaginosus KNP414.</title>
        <authorList>
            <person name="Wang J."/>
            <person name="Hu S."/>
            <person name="Hu X."/>
            <person name="Zhang B."/>
            <person name="Dong D."/>
            <person name="Zhang S."/>
            <person name="Zhao K."/>
            <person name="Wu D."/>
        </authorList>
    </citation>
    <scope>NUCLEOTIDE SEQUENCE [LARGE SCALE GENOMIC DNA]</scope>
    <source>
        <strain evidence="2">KNP414</strain>
    </source>
</reference>